<dbReference type="Proteomes" id="UP001605036">
    <property type="component" value="Unassembled WGS sequence"/>
</dbReference>
<comment type="caution">
    <text evidence="1">The sequence shown here is derived from an EMBL/GenBank/DDBJ whole genome shotgun (WGS) entry which is preliminary data.</text>
</comment>
<proteinExistence type="predicted"/>
<accession>A0ABD1YNQ8</accession>
<evidence type="ECO:0000313" key="2">
    <source>
        <dbReference type="Proteomes" id="UP001605036"/>
    </source>
</evidence>
<protein>
    <submittedName>
        <fullName evidence="1">Uncharacterized protein</fullName>
    </submittedName>
</protein>
<reference evidence="1 2" key="1">
    <citation type="submission" date="2024-09" db="EMBL/GenBank/DDBJ databases">
        <title>Chromosome-scale assembly of Riccia fluitans.</title>
        <authorList>
            <person name="Paukszto L."/>
            <person name="Sawicki J."/>
            <person name="Karawczyk K."/>
            <person name="Piernik-Szablinska J."/>
            <person name="Szczecinska M."/>
            <person name="Mazdziarz M."/>
        </authorList>
    </citation>
    <scope>NUCLEOTIDE SEQUENCE [LARGE SCALE GENOMIC DNA]</scope>
    <source>
        <strain evidence="1">Rf_01</strain>
        <tissue evidence="1">Aerial parts of the thallus</tissue>
    </source>
</reference>
<name>A0ABD1YNQ8_9MARC</name>
<evidence type="ECO:0000313" key="1">
    <source>
        <dbReference type="EMBL" id="KAL2632418.1"/>
    </source>
</evidence>
<dbReference type="AlphaFoldDB" id="A0ABD1YNQ8"/>
<organism evidence="1 2">
    <name type="scientific">Riccia fluitans</name>
    <dbReference type="NCBI Taxonomy" id="41844"/>
    <lineage>
        <taxon>Eukaryota</taxon>
        <taxon>Viridiplantae</taxon>
        <taxon>Streptophyta</taxon>
        <taxon>Embryophyta</taxon>
        <taxon>Marchantiophyta</taxon>
        <taxon>Marchantiopsida</taxon>
        <taxon>Marchantiidae</taxon>
        <taxon>Marchantiales</taxon>
        <taxon>Ricciaceae</taxon>
        <taxon>Riccia</taxon>
    </lineage>
</organism>
<keyword evidence="2" id="KW-1185">Reference proteome</keyword>
<dbReference type="EMBL" id="JBHFFA010000004">
    <property type="protein sequence ID" value="KAL2632418.1"/>
    <property type="molecule type" value="Genomic_DNA"/>
</dbReference>
<sequence>MLTHRKQREGVRPAGIVQHQFQKSCTVCESAYSYSVYSPTVESRQAEESREAGLSFSVVTDMTRVQIRECCGIGFEFDLMDWFSFGSLQWSQIGRARNWSVRCLRCLDFLLSSPPQGASRYVSGFVSATGSHRKLAPLIALMDREACIRFNTQNVTRGKQCNYGRLTDCEKFQNSMDKSTRKDNLQASGIKRLEKFRLRKQQKSTIFEIDSARLIERWIGKGRERAVDGLL</sequence>
<gene>
    <name evidence="1" type="ORF">R1flu_017104</name>
</gene>